<keyword evidence="1" id="KW-1133">Transmembrane helix</keyword>
<dbReference type="AlphaFoldDB" id="A0A0E9WDS7"/>
<dbReference type="EMBL" id="GBXM01020033">
    <property type="protein sequence ID" value="JAH88544.1"/>
    <property type="molecule type" value="Transcribed_RNA"/>
</dbReference>
<reference evidence="2" key="1">
    <citation type="submission" date="2014-11" db="EMBL/GenBank/DDBJ databases">
        <authorList>
            <person name="Amaro Gonzalez C."/>
        </authorList>
    </citation>
    <scope>NUCLEOTIDE SEQUENCE</scope>
</reference>
<feature type="transmembrane region" description="Helical" evidence="1">
    <location>
        <begin position="29"/>
        <end position="46"/>
    </location>
</feature>
<sequence>MVQKPCPFDQKDFGSYGLIVFLNLKGNDISFFTWTILLVLGQYNILGH</sequence>
<organism evidence="2">
    <name type="scientific">Anguilla anguilla</name>
    <name type="common">European freshwater eel</name>
    <name type="synonym">Muraena anguilla</name>
    <dbReference type="NCBI Taxonomy" id="7936"/>
    <lineage>
        <taxon>Eukaryota</taxon>
        <taxon>Metazoa</taxon>
        <taxon>Chordata</taxon>
        <taxon>Craniata</taxon>
        <taxon>Vertebrata</taxon>
        <taxon>Euteleostomi</taxon>
        <taxon>Actinopterygii</taxon>
        <taxon>Neopterygii</taxon>
        <taxon>Teleostei</taxon>
        <taxon>Anguilliformes</taxon>
        <taxon>Anguillidae</taxon>
        <taxon>Anguilla</taxon>
    </lineage>
</organism>
<keyword evidence="1" id="KW-0812">Transmembrane</keyword>
<protein>
    <submittedName>
        <fullName evidence="2">Uncharacterized protein</fullName>
    </submittedName>
</protein>
<accession>A0A0E9WDS7</accession>
<proteinExistence type="predicted"/>
<name>A0A0E9WDS7_ANGAN</name>
<reference evidence="2" key="2">
    <citation type="journal article" date="2015" name="Fish Shellfish Immunol.">
        <title>Early steps in the European eel (Anguilla anguilla)-Vibrio vulnificus interaction in the gills: Role of the RtxA13 toxin.</title>
        <authorList>
            <person name="Callol A."/>
            <person name="Pajuelo D."/>
            <person name="Ebbesson L."/>
            <person name="Teles M."/>
            <person name="MacKenzie S."/>
            <person name="Amaro C."/>
        </authorList>
    </citation>
    <scope>NUCLEOTIDE SEQUENCE</scope>
</reference>
<evidence type="ECO:0000256" key="1">
    <source>
        <dbReference type="SAM" id="Phobius"/>
    </source>
</evidence>
<keyword evidence="1" id="KW-0472">Membrane</keyword>
<evidence type="ECO:0000313" key="2">
    <source>
        <dbReference type="EMBL" id="JAH88544.1"/>
    </source>
</evidence>